<evidence type="ECO:0000313" key="2">
    <source>
        <dbReference type="EMBL" id="KAG2627010.1"/>
    </source>
</evidence>
<dbReference type="SUPFAM" id="SSF81383">
    <property type="entry name" value="F-box domain"/>
    <property type="match status" value="1"/>
</dbReference>
<feature type="domain" description="KIB1-4 beta-propeller" evidence="1">
    <location>
        <begin position="77"/>
        <end position="284"/>
    </location>
</feature>
<accession>A0A8T0UW19</accession>
<organism evidence="2 3">
    <name type="scientific">Panicum virgatum</name>
    <name type="common">Blackwell switchgrass</name>
    <dbReference type="NCBI Taxonomy" id="38727"/>
    <lineage>
        <taxon>Eukaryota</taxon>
        <taxon>Viridiplantae</taxon>
        <taxon>Streptophyta</taxon>
        <taxon>Embryophyta</taxon>
        <taxon>Tracheophyta</taxon>
        <taxon>Spermatophyta</taxon>
        <taxon>Magnoliopsida</taxon>
        <taxon>Liliopsida</taxon>
        <taxon>Poales</taxon>
        <taxon>Poaceae</taxon>
        <taxon>PACMAD clade</taxon>
        <taxon>Panicoideae</taxon>
        <taxon>Panicodae</taxon>
        <taxon>Paniceae</taxon>
        <taxon>Panicinae</taxon>
        <taxon>Panicum</taxon>
        <taxon>Panicum sect. Hiantes</taxon>
    </lineage>
</organism>
<dbReference type="PANTHER" id="PTHR33127:SF97">
    <property type="entry name" value="OS08G0448300 PROTEIN"/>
    <property type="match status" value="1"/>
</dbReference>
<dbReference type="InterPro" id="IPR036047">
    <property type="entry name" value="F-box-like_dom_sf"/>
</dbReference>
<dbReference type="SUPFAM" id="SSF50965">
    <property type="entry name" value="Galactose oxidase, central domain"/>
    <property type="match status" value="1"/>
</dbReference>
<keyword evidence="3" id="KW-1185">Reference proteome</keyword>
<dbReference type="InterPro" id="IPR011043">
    <property type="entry name" value="Gal_Oxase/kelch_b-propeller"/>
</dbReference>
<dbReference type="Pfam" id="PF03478">
    <property type="entry name" value="Beta-prop_KIB1-4"/>
    <property type="match status" value="1"/>
</dbReference>
<dbReference type="InterPro" id="IPR005174">
    <property type="entry name" value="KIB1-4_b-propeller"/>
</dbReference>
<proteinExistence type="predicted"/>
<dbReference type="AlphaFoldDB" id="A0A8T0UW19"/>
<dbReference type="CDD" id="cd09917">
    <property type="entry name" value="F-box_SF"/>
    <property type="match status" value="1"/>
</dbReference>
<sequence>KEQIASPWSVLPVELIELLIPKLSFVDYLRTRAVCKEWSLIDKPIQHARAHPMLMSIHATSGGGIYDSMLLHGSRQTLRFSKYGWVLATKGKRCIYAANPFTKEVCKLPKMDPQCFAGLSFSSVPKSPDCIVFAIRKYPCQDSVNIMLWRAGDNRWTKKELLCDNLFRMARSNPVFFDNEFYCLGTDGNLGVFNPNEMTWRVLDKPEPVRIGDRFCHLIEFKGDLIAVFRPYDANPVDIFKLDRSHMSWEKVLRLDDAVLFLDNQNATIKSSQEYGCRHNRIYLPFFGSSEAEGRKASAFYDLEDGRYKPEFYGLIEPINSLWIEPNFNRHP</sequence>
<comment type="caution">
    <text evidence="2">The sequence shown here is derived from an EMBL/GenBank/DDBJ whole genome shotgun (WGS) entry which is preliminary data.</text>
</comment>
<feature type="non-terminal residue" evidence="2">
    <location>
        <position position="1"/>
    </location>
</feature>
<dbReference type="PANTHER" id="PTHR33127">
    <property type="entry name" value="TRANSMEMBRANE PROTEIN"/>
    <property type="match status" value="1"/>
</dbReference>
<name>A0A8T0UW19_PANVG</name>
<gene>
    <name evidence="2" type="ORF">PVAP13_3KG486101</name>
</gene>
<evidence type="ECO:0000259" key="1">
    <source>
        <dbReference type="Pfam" id="PF03478"/>
    </source>
</evidence>
<reference evidence="2" key="1">
    <citation type="submission" date="2020-05" db="EMBL/GenBank/DDBJ databases">
        <title>WGS assembly of Panicum virgatum.</title>
        <authorList>
            <person name="Lovell J.T."/>
            <person name="Jenkins J."/>
            <person name="Shu S."/>
            <person name="Juenger T.E."/>
            <person name="Schmutz J."/>
        </authorList>
    </citation>
    <scope>NUCLEOTIDE SEQUENCE</scope>
    <source>
        <strain evidence="2">AP13</strain>
    </source>
</reference>
<protein>
    <recommendedName>
        <fullName evidence="1">KIB1-4 beta-propeller domain-containing protein</fullName>
    </recommendedName>
</protein>
<dbReference type="Proteomes" id="UP000823388">
    <property type="component" value="Chromosome 3K"/>
</dbReference>
<dbReference type="EMBL" id="CM029041">
    <property type="protein sequence ID" value="KAG2627010.1"/>
    <property type="molecule type" value="Genomic_DNA"/>
</dbReference>
<evidence type="ECO:0000313" key="3">
    <source>
        <dbReference type="Proteomes" id="UP000823388"/>
    </source>
</evidence>